<comment type="caution">
    <text evidence="1">The sequence shown here is derived from an EMBL/GenBank/DDBJ whole genome shotgun (WGS) entry which is preliminary data.</text>
</comment>
<dbReference type="AlphaFoldDB" id="A0A562T286"/>
<organism evidence="1 2">
    <name type="scientific">Chitinophaga japonensis</name>
    <name type="common">Flexibacter japonensis</name>
    <dbReference type="NCBI Taxonomy" id="104662"/>
    <lineage>
        <taxon>Bacteria</taxon>
        <taxon>Pseudomonadati</taxon>
        <taxon>Bacteroidota</taxon>
        <taxon>Chitinophagia</taxon>
        <taxon>Chitinophagales</taxon>
        <taxon>Chitinophagaceae</taxon>
        <taxon>Chitinophaga</taxon>
    </lineage>
</organism>
<accession>A0A562T286</accession>
<dbReference type="Proteomes" id="UP000316778">
    <property type="component" value="Unassembled WGS sequence"/>
</dbReference>
<evidence type="ECO:0000313" key="2">
    <source>
        <dbReference type="Proteomes" id="UP000316778"/>
    </source>
</evidence>
<sequence length="43" mass="4923">MDTLTREQILRVRDFTESIPAKLSTISSGCTFVLKDYMKQIEG</sequence>
<protein>
    <submittedName>
        <fullName evidence="1">Uncharacterized protein</fullName>
    </submittedName>
</protein>
<gene>
    <name evidence="1" type="ORF">LX66_1860</name>
</gene>
<name>A0A562T286_CHIJA</name>
<dbReference type="EMBL" id="VLLG01000003">
    <property type="protein sequence ID" value="TWI87789.1"/>
    <property type="molecule type" value="Genomic_DNA"/>
</dbReference>
<keyword evidence="2" id="KW-1185">Reference proteome</keyword>
<reference evidence="1 2" key="1">
    <citation type="journal article" date="2013" name="Stand. Genomic Sci.">
        <title>Genomic Encyclopedia of Type Strains, Phase I: The one thousand microbial genomes (KMG-I) project.</title>
        <authorList>
            <person name="Kyrpides N.C."/>
            <person name="Woyke T."/>
            <person name="Eisen J.A."/>
            <person name="Garrity G."/>
            <person name="Lilburn T.G."/>
            <person name="Beck B.J."/>
            <person name="Whitman W.B."/>
            <person name="Hugenholtz P."/>
            <person name="Klenk H.P."/>
        </authorList>
    </citation>
    <scope>NUCLEOTIDE SEQUENCE [LARGE SCALE GENOMIC DNA]</scope>
    <source>
        <strain evidence="1 2">DSM 13484</strain>
    </source>
</reference>
<evidence type="ECO:0000313" key="1">
    <source>
        <dbReference type="EMBL" id="TWI87789.1"/>
    </source>
</evidence>
<proteinExistence type="predicted"/>